<comment type="caution">
    <text evidence="1">The sequence shown here is derived from an EMBL/GenBank/DDBJ whole genome shotgun (WGS) entry which is preliminary data.</text>
</comment>
<dbReference type="AlphaFoldDB" id="A0A1N7S2R4"/>
<dbReference type="Pfam" id="PF12085">
    <property type="entry name" value="DUF3562"/>
    <property type="match status" value="1"/>
</dbReference>
<accession>A0A1N7S2R4</accession>
<dbReference type="RefSeq" id="WP_087734988.1">
    <property type="nucleotide sequence ID" value="NZ_CYGY02000030.1"/>
</dbReference>
<keyword evidence="2" id="KW-1185">Reference proteome</keyword>
<reference evidence="1" key="1">
    <citation type="submission" date="2016-12" db="EMBL/GenBank/DDBJ databases">
        <authorList>
            <person name="Moulin L."/>
        </authorList>
    </citation>
    <scope>NUCLEOTIDE SEQUENCE [LARGE SCALE GENOMIC DNA]</scope>
    <source>
        <strain evidence="1">STM 7183</strain>
    </source>
</reference>
<dbReference type="EMBL" id="CYGY02000030">
    <property type="protein sequence ID" value="SIT41641.1"/>
    <property type="molecule type" value="Genomic_DNA"/>
</dbReference>
<evidence type="ECO:0000313" key="1">
    <source>
        <dbReference type="EMBL" id="SIT41641.1"/>
    </source>
</evidence>
<gene>
    <name evidence="1" type="ORF">BN2476_300106</name>
</gene>
<protein>
    <recommendedName>
        <fullName evidence="3">DUF3562 domain-containing protein</fullName>
    </recommendedName>
</protein>
<dbReference type="InterPro" id="IPR021945">
    <property type="entry name" value="DUF3562"/>
</dbReference>
<dbReference type="OrthoDB" id="8926668at2"/>
<dbReference type="Proteomes" id="UP000195569">
    <property type="component" value="Unassembled WGS sequence"/>
</dbReference>
<organism evidence="1 2">
    <name type="scientific">Paraburkholderia piptadeniae</name>
    <dbReference type="NCBI Taxonomy" id="1701573"/>
    <lineage>
        <taxon>Bacteria</taxon>
        <taxon>Pseudomonadati</taxon>
        <taxon>Pseudomonadota</taxon>
        <taxon>Betaproteobacteria</taxon>
        <taxon>Burkholderiales</taxon>
        <taxon>Burkholderiaceae</taxon>
        <taxon>Paraburkholderia</taxon>
    </lineage>
</organism>
<proteinExistence type="predicted"/>
<evidence type="ECO:0008006" key="3">
    <source>
        <dbReference type="Google" id="ProtNLM"/>
    </source>
</evidence>
<sequence>MKTQDSQEVIHEIAVLTATSEEVVSQLYAETLQVFRKDAQILDYVPLLAAKRVRDTLRAASKVSH</sequence>
<name>A0A1N7S2R4_9BURK</name>
<evidence type="ECO:0000313" key="2">
    <source>
        <dbReference type="Proteomes" id="UP000195569"/>
    </source>
</evidence>